<reference evidence="4 5" key="1">
    <citation type="journal article" date="2024" name="BMC Genomics">
        <title>De novo assembly and annotation of Popillia japonica's genome with initial clues to its potential as an invasive pest.</title>
        <authorList>
            <person name="Cucini C."/>
            <person name="Boschi S."/>
            <person name="Funari R."/>
            <person name="Cardaioli E."/>
            <person name="Iannotti N."/>
            <person name="Marturano G."/>
            <person name="Paoli F."/>
            <person name="Bruttini M."/>
            <person name="Carapelli A."/>
            <person name="Frati F."/>
            <person name="Nardi F."/>
        </authorList>
    </citation>
    <scope>NUCLEOTIDE SEQUENCE [LARGE SCALE GENOMIC DNA]</scope>
    <source>
        <strain evidence="4">DMR45628</strain>
    </source>
</reference>
<gene>
    <name evidence="4" type="ORF">QE152_g28347</name>
</gene>
<keyword evidence="1" id="KW-0479">Metal-binding</keyword>
<accession>A0AAW1JJ58</accession>
<dbReference type="Proteomes" id="UP001458880">
    <property type="component" value="Unassembled WGS sequence"/>
</dbReference>
<feature type="region of interest" description="Disordered" evidence="2">
    <location>
        <begin position="399"/>
        <end position="436"/>
    </location>
</feature>
<evidence type="ECO:0000313" key="4">
    <source>
        <dbReference type="EMBL" id="KAK9704376.1"/>
    </source>
</evidence>
<organism evidence="4 5">
    <name type="scientific">Popillia japonica</name>
    <name type="common">Japanese beetle</name>
    <dbReference type="NCBI Taxonomy" id="7064"/>
    <lineage>
        <taxon>Eukaryota</taxon>
        <taxon>Metazoa</taxon>
        <taxon>Ecdysozoa</taxon>
        <taxon>Arthropoda</taxon>
        <taxon>Hexapoda</taxon>
        <taxon>Insecta</taxon>
        <taxon>Pterygota</taxon>
        <taxon>Neoptera</taxon>
        <taxon>Endopterygota</taxon>
        <taxon>Coleoptera</taxon>
        <taxon>Polyphaga</taxon>
        <taxon>Scarabaeiformia</taxon>
        <taxon>Scarabaeidae</taxon>
        <taxon>Rutelinae</taxon>
        <taxon>Popillia</taxon>
    </lineage>
</organism>
<feature type="domain" description="CCHC-type" evidence="3">
    <location>
        <begin position="289"/>
        <end position="304"/>
    </location>
</feature>
<dbReference type="AlphaFoldDB" id="A0AAW1JJ58"/>
<evidence type="ECO:0000259" key="3">
    <source>
        <dbReference type="PROSITE" id="PS50158"/>
    </source>
</evidence>
<comment type="caution">
    <text evidence="4">The sequence shown here is derived from an EMBL/GenBank/DDBJ whole genome shotgun (WGS) entry which is preliminary data.</text>
</comment>
<dbReference type="PROSITE" id="PS50158">
    <property type="entry name" value="ZF_CCHC"/>
    <property type="match status" value="1"/>
</dbReference>
<feature type="compositionally biased region" description="Basic and acidic residues" evidence="2">
    <location>
        <begin position="406"/>
        <end position="420"/>
    </location>
</feature>
<dbReference type="EMBL" id="JASPKY010000351">
    <property type="protein sequence ID" value="KAK9704376.1"/>
    <property type="molecule type" value="Genomic_DNA"/>
</dbReference>
<dbReference type="Gene3D" id="4.10.60.10">
    <property type="entry name" value="Zinc finger, CCHC-type"/>
    <property type="match status" value="1"/>
</dbReference>
<keyword evidence="1" id="KW-0862">Zinc</keyword>
<dbReference type="GO" id="GO:0003676">
    <property type="term" value="F:nucleic acid binding"/>
    <property type="evidence" value="ECO:0007669"/>
    <property type="project" value="InterPro"/>
</dbReference>
<evidence type="ECO:0000256" key="1">
    <source>
        <dbReference type="PROSITE-ProRule" id="PRU00047"/>
    </source>
</evidence>
<feature type="region of interest" description="Disordered" evidence="2">
    <location>
        <begin position="235"/>
        <end position="280"/>
    </location>
</feature>
<dbReference type="GO" id="GO:0008270">
    <property type="term" value="F:zinc ion binding"/>
    <property type="evidence" value="ECO:0007669"/>
    <property type="project" value="UniProtKB-KW"/>
</dbReference>
<keyword evidence="1" id="KW-0863">Zinc-finger</keyword>
<keyword evidence="5" id="KW-1185">Reference proteome</keyword>
<evidence type="ECO:0000256" key="2">
    <source>
        <dbReference type="SAM" id="MobiDB-lite"/>
    </source>
</evidence>
<proteinExistence type="predicted"/>
<evidence type="ECO:0000313" key="5">
    <source>
        <dbReference type="Proteomes" id="UP001458880"/>
    </source>
</evidence>
<protein>
    <recommendedName>
        <fullName evidence="3">CCHC-type domain-containing protein</fullName>
    </recommendedName>
</protein>
<dbReference type="InterPro" id="IPR001878">
    <property type="entry name" value="Znf_CCHC"/>
</dbReference>
<sequence length="436" mass="49002">MKGMATVFYKRYLFTSIWLLLSVLMLCTRTTVQFSYNENPESKQAFWKILESSIYPNEDSMDASNDYDENTNDEIYNENSLYEEEDVEPGLKDLDERGVAYPETRAVVHKVCKVQTIPVRLSHDGYEYSSSHYKNLTCEETTDKPLERKAPQSNEYCLIVHHPHEGVHCHTKHTRVPMFRRKSRRHPWEKIIQTVAVGSQAGEAAEKQVRSLGDSCHSDASVDYISHPRRKVFDQVSGKQHPRKKSSVVRRYSPGKQHPRKKSSVVSTSTCGKCGREHQKGKCPAEKWKCFSCGKYGHVKKLCRAKGNVAAVDEQTEEISGNVNEDLLCINNVGFSVSPHSLNQPGPPTIGVPITNVDPMTYKHVNSLRKCSLNQPGPPTIGVPITNVDPMTEVTKINSENVPAAEKAEKESVKVNDTDKGAYGNDTEQHGLPLSE</sequence>
<name>A0AAW1JJ58_POPJA</name>